<dbReference type="SUPFAM" id="SSF54909">
    <property type="entry name" value="Dimeric alpha+beta barrel"/>
    <property type="match status" value="1"/>
</dbReference>
<protein>
    <submittedName>
        <fullName evidence="5">Lrp/AsnC family transcriptional regulator</fullName>
    </submittedName>
</protein>
<dbReference type="GO" id="GO:0043565">
    <property type="term" value="F:sequence-specific DNA binding"/>
    <property type="evidence" value="ECO:0007669"/>
    <property type="project" value="InterPro"/>
</dbReference>
<dbReference type="SMART" id="SM00344">
    <property type="entry name" value="HTH_ASNC"/>
    <property type="match status" value="1"/>
</dbReference>
<accession>A0A556MIP8</accession>
<dbReference type="Pfam" id="PF13412">
    <property type="entry name" value="HTH_24"/>
    <property type="match status" value="1"/>
</dbReference>
<dbReference type="PROSITE" id="PS50956">
    <property type="entry name" value="HTH_ASNC_2"/>
    <property type="match status" value="1"/>
</dbReference>
<dbReference type="GO" id="GO:0043200">
    <property type="term" value="P:response to amino acid"/>
    <property type="evidence" value="ECO:0007669"/>
    <property type="project" value="TreeGrafter"/>
</dbReference>
<dbReference type="RefSeq" id="WP_144249732.1">
    <property type="nucleotide sequence ID" value="NZ_VLPK01000003.1"/>
</dbReference>
<evidence type="ECO:0000256" key="1">
    <source>
        <dbReference type="ARBA" id="ARBA00023015"/>
    </source>
</evidence>
<name>A0A556MIP8_9SPHI</name>
<dbReference type="OrthoDB" id="9800326at2"/>
<dbReference type="PRINTS" id="PR00033">
    <property type="entry name" value="HTHASNC"/>
</dbReference>
<dbReference type="Proteomes" id="UP000318733">
    <property type="component" value="Unassembled WGS sequence"/>
</dbReference>
<reference evidence="5 6" key="1">
    <citation type="submission" date="2019-07" db="EMBL/GenBank/DDBJ databases">
        <authorList>
            <person name="Huq M.A."/>
        </authorList>
    </citation>
    <scope>NUCLEOTIDE SEQUENCE [LARGE SCALE GENOMIC DNA]</scope>
    <source>
        <strain evidence="5 6">MAH-19</strain>
    </source>
</reference>
<dbReference type="EMBL" id="VLPK01000003">
    <property type="protein sequence ID" value="TSJ39695.1"/>
    <property type="molecule type" value="Genomic_DNA"/>
</dbReference>
<evidence type="ECO:0000256" key="2">
    <source>
        <dbReference type="ARBA" id="ARBA00023125"/>
    </source>
</evidence>
<dbReference type="InterPro" id="IPR019887">
    <property type="entry name" value="Tscrpt_reg_AsnC/Lrp_C"/>
</dbReference>
<organism evidence="5 6">
    <name type="scientific">Mucilaginibacter corticis</name>
    <dbReference type="NCBI Taxonomy" id="2597670"/>
    <lineage>
        <taxon>Bacteria</taxon>
        <taxon>Pseudomonadati</taxon>
        <taxon>Bacteroidota</taxon>
        <taxon>Sphingobacteriia</taxon>
        <taxon>Sphingobacteriales</taxon>
        <taxon>Sphingobacteriaceae</taxon>
        <taxon>Mucilaginibacter</taxon>
    </lineage>
</organism>
<dbReference type="InterPro" id="IPR019888">
    <property type="entry name" value="Tscrpt_reg_AsnC-like"/>
</dbReference>
<keyword evidence="3" id="KW-0804">Transcription</keyword>
<dbReference type="SUPFAM" id="SSF46785">
    <property type="entry name" value="Winged helix' DNA-binding domain"/>
    <property type="match status" value="1"/>
</dbReference>
<gene>
    <name evidence="5" type="ORF">FO440_18325</name>
</gene>
<dbReference type="PANTHER" id="PTHR30154">
    <property type="entry name" value="LEUCINE-RESPONSIVE REGULATORY PROTEIN"/>
    <property type="match status" value="1"/>
</dbReference>
<evidence type="ECO:0000259" key="4">
    <source>
        <dbReference type="PROSITE" id="PS50956"/>
    </source>
</evidence>
<dbReference type="InterPro" id="IPR011008">
    <property type="entry name" value="Dimeric_a/b-barrel"/>
</dbReference>
<sequence length="155" mass="17261">MRTLDATDIKILNILQENADLDIKQIAGMIDKSISPTHQRIKNLYKDGFIKKSVAVLDPQKIGRGTLMVTQVRLNVHASEGIVAFAEAVNAFPEVNTCLHLSGKYDFLLLVSFRSPQEYNQFLKHKLAVLPGVAKVQSSLILEEFKANGPYIVEP</sequence>
<evidence type="ECO:0000313" key="5">
    <source>
        <dbReference type="EMBL" id="TSJ39695.1"/>
    </source>
</evidence>
<dbReference type="InterPro" id="IPR000485">
    <property type="entry name" value="AsnC-type_HTH_dom"/>
</dbReference>
<dbReference type="InterPro" id="IPR036390">
    <property type="entry name" value="WH_DNA-bd_sf"/>
</dbReference>
<comment type="caution">
    <text evidence="5">The sequence shown here is derived from an EMBL/GenBank/DDBJ whole genome shotgun (WGS) entry which is preliminary data.</text>
</comment>
<feature type="domain" description="HTH asnC-type" evidence="4">
    <location>
        <begin position="4"/>
        <end position="65"/>
    </location>
</feature>
<proteinExistence type="predicted"/>
<keyword evidence="1" id="KW-0805">Transcription regulation</keyword>
<dbReference type="InterPro" id="IPR036388">
    <property type="entry name" value="WH-like_DNA-bd_sf"/>
</dbReference>
<evidence type="ECO:0000313" key="6">
    <source>
        <dbReference type="Proteomes" id="UP000318733"/>
    </source>
</evidence>
<dbReference type="Pfam" id="PF01037">
    <property type="entry name" value="AsnC_trans_reg"/>
    <property type="match status" value="1"/>
</dbReference>
<keyword evidence="2" id="KW-0238">DNA-binding</keyword>
<dbReference type="PANTHER" id="PTHR30154:SF34">
    <property type="entry name" value="TRANSCRIPTIONAL REGULATOR AZLB"/>
    <property type="match status" value="1"/>
</dbReference>
<evidence type="ECO:0000256" key="3">
    <source>
        <dbReference type="ARBA" id="ARBA00023163"/>
    </source>
</evidence>
<dbReference type="GO" id="GO:0005829">
    <property type="term" value="C:cytosol"/>
    <property type="evidence" value="ECO:0007669"/>
    <property type="project" value="TreeGrafter"/>
</dbReference>
<dbReference type="Gene3D" id="1.10.10.10">
    <property type="entry name" value="Winged helix-like DNA-binding domain superfamily/Winged helix DNA-binding domain"/>
    <property type="match status" value="1"/>
</dbReference>
<keyword evidence="6" id="KW-1185">Reference proteome</keyword>
<dbReference type="Gene3D" id="3.30.70.920">
    <property type="match status" value="1"/>
</dbReference>
<dbReference type="AlphaFoldDB" id="A0A556MIP8"/>